<evidence type="ECO:0008006" key="4">
    <source>
        <dbReference type="Google" id="ProtNLM"/>
    </source>
</evidence>
<organism evidence="2 3">
    <name type="scientific">Desulfosporosinus youngiae DSM 17734</name>
    <dbReference type="NCBI Taxonomy" id="768710"/>
    <lineage>
        <taxon>Bacteria</taxon>
        <taxon>Bacillati</taxon>
        <taxon>Bacillota</taxon>
        <taxon>Clostridia</taxon>
        <taxon>Eubacteriales</taxon>
        <taxon>Desulfitobacteriaceae</taxon>
        <taxon>Desulfosporosinus</taxon>
    </lineage>
</organism>
<dbReference type="HOGENOM" id="CLU_843939_0_0_9"/>
<dbReference type="STRING" id="768710.DesyoDRAFT_3393"/>
<dbReference type="eggNOG" id="ENOG5033RB3">
    <property type="taxonomic scope" value="Bacteria"/>
</dbReference>
<evidence type="ECO:0000256" key="1">
    <source>
        <dbReference type="SAM" id="SignalP"/>
    </source>
</evidence>
<keyword evidence="3" id="KW-1185">Reference proteome</keyword>
<dbReference type="OrthoDB" id="9815928at2"/>
<sequence>MKLMEKIKSILVLTLTAFLLANSVAFASSTKLSNLNLSKSVAIIDTVGASEFIDVDAIFNDGTSLNVSKDAEWQTEDPNIAIAYDGRILAKGIGNTVVKVSYNGIEEKIKVNVQGPSKRQLKPHVLSATDTSISPLSLTPAERQAILDKGYSMVSLFWTPTKNLVGWKGRYTFSANTEYRGIPYTQTYYQVDNTGFKNALSKTDFYNAYSINDIKMPKYGNDCSGFVSFSMGLSRQTTYTFIEGIKSGLYPKVGSYNVNSPSYTDLYNSYNYLQAGDAVVMNDHTFLIDYNSTYYKTISAYEQTPYHAEYTTWSYDQMASAKYMPFSKK</sequence>
<evidence type="ECO:0000313" key="2">
    <source>
        <dbReference type="EMBL" id="EHQ90417.1"/>
    </source>
</evidence>
<feature type="chain" id="PRO_5003602430" description="Ig-like domain-containing protein" evidence="1">
    <location>
        <begin position="28"/>
        <end position="329"/>
    </location>
</feature>
<protein>
    <recommendedName>
        <fullName evidence="4">Ig-like domain-containing protein</fullName>
    </recommendedName>
</protein>
<dbReference type="EMBL" id="CM001441">
    <property type="protein sequence ID" value="EHQ90417.1"/>
    <property type="molecule type" value="Genomic_DNA"/>
</dbReference>
<dbReference type="AlphaFoldDB" id="H5Y5G7"/>
<dbReference type="Gene3D" id="2.60.40.1080">
    <property type="match status" value="1"/>
</dbReference>
<proteinExistence type="predicted"/>
<reference evidence="2 3" key="1">
    <citation type="submission" date="2011-11" db="EMBL/GenBank/DDBJ databases">
        <title>The Noncontiguous Finished genome of Desulfosporosinus youngiae DSM 17734.</title>
        <authorList>
            <consortium name="US DOE Joint Genome Institute (JGI-PGF)"/>
            <person name="Lucas S."/>
            <person name="Han J."/>
            <person name="Lapidus A."/>
            <person name="Cheng J.-F."/>
            <person name="Goodwin L."/>
            <person name="Pitluck S."/>
            <person name="Peters L."/>
            <person name="Ovchinnikova G."/>
            <person name="Lu M."/>
            <person name="Land M.L."/>
            <person name="Hauser L."/>
            <person name="Pester M."/>
            <person name="Spring S."/>
            <person name="Ollivier B."/>
            <person name="Rattei T."/>
            <person name="Klenk H.-P."/>
            <person name="Wagner M."/>
            <person name="Loy A."/>
            <person name="Woyke T.J."/>
        </authorList>
    </citation>
    <scope>NUCLEOTIDE SEQUENCE [LARGE SCALE GENOMIC DNA]</scope>
    <source>
        <strain evidence="2 3">DSM 17734</strain>
    </source>
</reference>
<evidence type="ECO:0000313" key="3">
    <source>
        <dbReference type="Proteomes" id="UP000005104"/>
    </source>
</evidence>
<accession>H5Y5G7</accession>
<feature type="signal peptide" evidence="1">
    <location>
        <begin position="1"/>
        <end position="27"/>
    </location>
</feature>
<dbReference type="Proteomes" id="UP000005104">
    <property type="component" value="Chromosome"/>
</dbReference>
<gene>
    <name evidence="2" type="ORF">DesyoDRAFT_3393</name>
</gene>
<name>H5Y5G7_9FIRM</name>
<dbReference type="RefSeq" id="WP_007784809.1">
    <property type="nucleotide sequence ID" value="NZ_CM001441.1"/>
</dbReference>
<keyword evidence="1" id="KW-0732">Signal</keyword>